<keyword evidence="3" id="KW-1185">Reference proteome</keyword>
<dbReference type="AlphaFoldDB" id="A0A1I5H0Q4"/>
<feature type="transmembrane region" description="Helical" evidence="1">
    <location>
        <begin position="46"/>
        <end position="65"/>
    </location>
</feature>
<dbReference type="OrthoDB" id="2067683at2"/>
<gene>
    <name evidence="2" type="ORF">SAMN04489757_12452</name>
</gene>
<evidence type="ECO:0000256" key="1">
    <source>
        <dbReference type="SAM" id="Phobius"/>
    </source>
</evidence>
<evidence type="ECO:0008006" key="4">
    <source>
        <dbReference type="Google" id="ProtNLM"/>
    </source>
</evidence>
<keyword evidence="1" id="KW-1133">Transmembrane helix</keyword>
<accession>A0A1I5H0Q4</accession>
<evidence type="ECO:0000313" key="2">
    <source>
        <dbReference type="EMBL" id="SFO41787.1"/>
    </source>
</evidence>
<keyword evidence="1" id="KW-0812">Transmembrane</keyword>
<keyword evidence="1" id="KW-0472">Membrane</keyword>
<evidence type="ECO:0000313" key="3">
    <source>
        <dbReference type="Proteomes" id="UP000198806"/>
    </source>
</evidence>
<protein>
    <recommendedName>
        <fullName evidence="4">Extracellular solute-binding protein</fullName>
    </recommendedName>
</protein>
<dbReference type="Proteomes" id="UP000198806">
    <property type="component" value="Unassembled WGS sequence"/>
</dbReference>
<proteinExistence type="predicted"/>
<reference evidence="2 3" key="1">
    <citation type="submission" date="2016-10" db="EMBL/GenBank/DDBJ databases">
        <authorList>
            <person name="de Groot N.N."/>
        </authorList>
    </citation>
    <scope>NUCLEOTIDE SEQUENCE [LARGE SCALE GENOMIC DNA]</scope>
    <source>
        <strain evidence="2 3">DSM 1283</strain>
    </source>
</reference>
<dbReference type="RefSeq" id="WP_091687398.1">
    <property type="nucleotide sequence ID" value="NZ_BAABFM010000035.1"/>
</dbReference>
<name>A0A1I5H0Q4_9FIRM</name>
<sequence length="242" mass="27774">MKEDHFKSTTLDDSASIYQPRQEQTEKQKFSEMTFKEKVSYFNDYYRLKTIVFVAIAVGIIYLAYTILNPGPKTVLHVTSINSSIDMETAEILEANFSDYLNLDKDKENVFIDTTLYLSNEDAMNEMTMASEQKLTVLFYSGEIDIFIAPEAEFARYANSGFFSKLSDQLTTEMCSYFGDSFYYTQTEEDPAKGAYGIYLKDSILYDKTGQPMENPVLGIAVNSKYTENAVDFIRYIFELTK</sequence>
<organism evidence="2 3">
    <name type="scientific">Anaerocolumna aminovalerica</name>
    <dbReference type="NCBI Taxonomy" id="1527"/>
    <lineage>
        <taxon>Bacteria</taxon>
        <taxon>Bacillati</taxon>
        <taxon>Bacillota</taxon>
        <taxon>Clostridia</taxon>
        <taxon>Lachnospirales</taxon>
        <taxon>Lachnospiraceae</taxon>
        <taxon>Anaerocolumna</taxon>
    </lineage>
</organism>
<dbReference type="EMBL" id="FOWD01000024">
    <property type="protein sequence ID" value="SFO41787.1"/>
    <property type="molecule type" value="Genomic_DNA"/>
</dbReference>